<keyword evidence="9" id="KW-1185">Reference proteome</keyword>
<dbReference type="AlphaFoldDB" id="A0A1G5NFA6"/>
<dbReference type="Proteomes" id="UP000199347">
    <property type="component" value="Unassembled WGS sequence"/>
</dbReference>
<dbReference type="PIRSF" id="PIRSF019422">
    <property type="entry name" value="MltA"/>
    <property type="match status" value="1"/>
</dbReference>
<dbReference type="Gene3D" id="2.40.40.10">
    <property type="entry name" value="RlpA-like domain"/>
    <property type="match status" value="1"/>
</dbReference>
<dbReference type="STRING" id="1120955.SAMN03080610_01931"/>
<evidence type="ECO:0000313" key="8">
    <source>
        <dbReference type="EMBL" id="SCZ35608.1"/>
    </source>
</evidence>
<evidence type="ECO:0000256" key="4">
    <source>
        <dbReference type="ARBA" id="ARBA00023316"/>
    </source>
</evidence>
<gene>
    <name evidence="8" type="ORF">SAMN03080610_01931</name>
</gene>
<dbReference type="Pfam" id="PF06725">
    <property type="entry name" value="3D"/>
    <property type="match status" value="1"/>
</dbReference>
<feature type="compositionally biased region" description="Polar residues" evidence="6">
    <location>
        <begin position="8"/>
        <end position="18"/>
    </location>
</feature>
<keyword evidence="3" id="KW-0456">Lyase</keyword>
<dbReference type="GO" id="GO:0009254">
    <property type="term" value="P:peptidoglycan turnover"/>
    <property type="evidence" value="ECO:0007669"/>
    <property type="project" value="InterPro"/>
</dbReference>
<dbReference type="CDD" id="cd14668">
    <property type="entry name" value="mlta_B"/>
    <property type="match status" value="1"/>
</dbReference>
<protein>
    <recommendedName>
        <fullName evidence="2">peptidoglycan lytic exotransglycosylase</fullName>
        <ecNumber evidence="2">4.2.2.n1</ecNumber>
    </recommendedName>
    <alternativeName>
        <fullName evidence="5">Murein hydrolase A</fullName>
    </alternativeName>
</protein>
<evidence type="ECO:0000313" key="9">
    <source>
        <dbReference type="Proteomes" id="UP000199347"/>
    </source>
</evidence>
<dbReference type="PANTHER" id="PTHR30124:SF0">
    <property type="entry name" value="MEMBRANE-BOUND LYTIC MUREIN TRANSGLYCOSYLASE A"/>
    <property type="match status" value="1"/>
</dbReference>
<proteinExistence type="predicted"/>
<name>A0A1G5NFA6_AFIMA</name>
<dbReference type="GO" id="GO:0009253">
    <property type="term" value="P:peptidoglycan catabolic process"/>
    <property type="evidence" value="ECO:0007669"/>
    <property type="project" value="TreeGrafter"/>
</dbReference>
<evidence type="ECO:0000256" key="6">
    <source>
        <dbReference type="SAM" id="MobiDB-lite"/>
    </source>
</evidence>
<evidence type="ECO:0000259" key="7">
    <source>
        <dbReference type="SMART" id="SM00925"/>
    </source>
</evidence>
<dbReference type="GO" id="GO:0008933">
    <property type="term" value="F:peptidoglycan lytic transglycosylase activity"/>
    <property type="evidence" value="ECO:0007669"/>
    <property type="project" value="TreeGrafter"/>
</dbReference>
<dbReference type="SUPFAM" id="SSF50685">
    <property type="entry name" value="Barwin-like endoglucanases"/>
    <property type="match status" value="1"/>
</dbReference>
<dbReference type="GO" id="GO:0071555">
    <property type="term" value="P:cell wall organization"/>
    <property type="evidence" value="ECO:0007669"/>
    <property type="project" value="UniProtKB-KW"/>
</dbReference>
<reference evidence="8 9" key="1">
    <citation type="submission" date="2016-10" db="EMBL/GenBank/DDBJ databases">
        <authorList>
            <person name="de Groot N.N."/>
        </authorList>
    </citation>
    <scope>NUCLEOTIDE SEQUENCE [LARGE SCALE GENOMIC DNA]</scope>
    <source>
        <strain evidence="8 9">DSM 2698</strain>
    </source>
</reference>
<dbReference type="PANTHER" id="PTHR30124">
    <property type="entry name" value="MEMBRANE-BOUND LYTIC MUREIN TRANSGLYCOSYLASE A"/>
    <property type="match status" value="1"/>
</dbReference>
<accession>A0A1G5NFA6</accession>
<dbReference type="CDD" id="cd14485">
    <property type="entry name" value="mltA_like_LT_A"/>
    <property type="match status" value="1"/>
</dbReference>
<keyword evidence="4" id="KW-0961">Cell wall biogenesis/degradation</keyword>
<evidence type="ECO:0000256" key="2">
    <source>
        <dbReference type="ARBA" id="ARBA00012587"/>
    </source>
</evidence>
<dbReference type="RefSeq" id="WP_244514522.1">
    <property type="nucleotide sequence ID" value="NZ_FMVW01000003.1"/>
</dbReference>
<dbReference type="EC" id="4.2.2.n1" evidence="2"/>
<dbReference type="GO" id="GO:0004553">
    <property type="term" value="F:hydrolase activity, hydrolyzing O-glycosyl compounds"/>
    <property type="evidence" value="ECO:0007669"/>
    <property type="project" value="InterPro"/>
</dbReference>
<evidence type="ECO:0000256" key="1">
    <source>
        <dbReference type="ARBA" id="ARBA00001420"/>
    </source>
</evidence>
<dbReference type="InterPro" id="IPR026044">
    <property type="entry name" value="MltA"/>
</dbReference>
<dbReference type="InterPro" id="IPR010611">
    <property type="entry name" value="3D_dom"/>
</dbReference>
<feature type="region of interest" description="Disordered" evidence="6">
    <location>
        <begin position="1"/>
        <end position="20"/>
    </location>
</feature>
<dbReference type="InterPro" id="IPR036908">
    <property type="entry name" value="RlpA-like_sf"/>
</dbReference>
<dbReference type="Gene3D" id="2.40.240.50">
    <property type="entry name" value="Barwin-like endoglucanases"/>
    <property type="match status" value="1"/>
</dbReference>
<dbReference type="EMBL" id="FMVW01000003">
    <property type="protein sequence ID" value="SCZ35608.1"/>
    <property type="molecule type" value="Genomic_DNA"/>
</dbReference>
<sequence>MAGDAPTSPITTLTSSVSDADERWSLSLESLPGWHEDDHRAAFRVFRKSAERLLAEDTLSPDSFPDLKAPAAAALRLPVEPSSAEACRFFETYFVPAPATSEGLLTGYYEPVIEARREPSEAFSVPIYGPPEEAVQTEITDQPPLCPNRAAIEAGALADRGLELAYVADPVDLFFIHVQGSARLSFGDGRHMRIGFAGKSGHAYTSIGRLAVERGYLEKAEAGKAGLEHWLKAHREAGRRLMAENRSFIFFKEVVDLASEAGPLGAAGVPLSAGRSLAVDPAFSPLHLPVFVTAPPLPGFGPGAFRRLMVAQDVGSAIKGAGRADIFAGSGEDAGAAAGEIRHRGVLLPLLPKACA</sequence>
<feature type="domain" description="Lytic transglycosylase MltA" evidence="7">
    <location>
        <begin position="112"/>
        <end position="252"/>
    </location>
</feature>
<dbReference type="InterPro" id="IPR005300">
    <property type="entry name" value="MltA_B"/>
</dbReference>
<organism evidence="8 9">
    <name type="scientific">Afifella marina DSM 2698</name>
    <dbReference type="NCBI Taxonomy" id="1120955"/>
    <lineage>
        <taxon>Bacteria</taxon>
        <taxon>Pseudomonadati</taxon>
        <taxon>Pseudomonadota</taxon>
        <taxon>Alphaproteobacteria</taxon>
        <taxon>Hyphomicrobiales</taxon>
        <taxon>Afifellaceae</taxon>
        <taxon>Afifella</taxon>
    </lineage>
</organism>
<comment type="catalytic activity">
    <reaction evidence="1">
        <text>Exolytic cleavage of the (1-&gt;4)-beta-glycosidic linkage between N-acetylmuramic acid (MurNAc) and N-acetylglucosamine (GlcNAc) residues in peptidoglycan, from either the reducing or the non-reducing ends of the peptidoglycan chains, with concomitant formation of a 1,6-anhydrobond in the MurNAc residue.</text>
        <dbReference type="EC" id="4.2.2.n1"/>
    </reaction>
</comment>
<dbReference type="SMART" id="SM00925">
    <property type="entry name" value="MltA"/>
    <property type="match status" value="1"/>
</dbReference>
<evidence type="ECO:0000256" key="5">
    <source>
        <dbReference type="ARBA" id="ARBA00030918"/>
    </source>
</evidence>
<evidence type="ECO:0000256" key="3">
    <source>
        <dbReference type="ARBA" id="ARBA00023239"/>
    </source>
</evidence>
<dbReference type="GO" id="GO:0019867">
    <property type="term" value="C:outer membrane"/>
    <property type="evidence" value="ECO:0007669"/>
    <property type="project" value="InterPro"/>
</dbReference>
<dbReference type="Pfam" id="PF03562">
    <property type="entry name" value="MltA"/>
    <property type="match status" value="1"/>
</dbReference>